<feature type="compositionally biased region" description="Basic and acidic residues" evidence="1">
    <location>
        <begin position="330"/>
        <end position="340"/>
    </location>
</feature>
<reference evidence="2 3" key="1">
    <citation type="journal article" date="2023" name="Insect Mol. Biol.">
        <title>Genome sequencing provides insights into the evolution of gene families encoding plant cell wall-degrading enzymes in longhorned beetles.</title>
        <authorList>
            <person name="Shin N.R."/>
            <person name="Okamura Y."/>
            <person name="Kirsch R."/>
            <person name="Pauchet Y."/>
        </authorList>
    </citation>
    <scope>NUCLEOTIDE SEQUENCE [LARGE SCALE GENOMIC DNA]</scope>
    <source>
        <strain evidence="2">EAD_L_NR</strain>
    </source>
</reference>
<keyword evidence="3" id="KW-1185">Reference proteome</keyword>
<dbReference type="Proteomes" id="UP001159042">
    <property type="component" value="Unassembled WGS sequence"/>
</dbReference>
<evidence type="ECO:0000313" key="3">
    <source>
        <dbReference type="Proteomes" id="UP001159042"/>
    </source>
</evidence>
<feature type="compositionally biased region" description="Basic and acidic residues" evidence="1">
    <location>
        <begin position="356"/>
        <end position="375"/>
    </location>
</feature>
<gene>
    <name evidence="2" type="ORF">NQ315_005316</name>
</gene>
<feature type="region of interest" description="Disordered" evidence="1">
    <location>
        <begin position="311"/>
        <end position="379"/>
    </location>
</feature>
<feature type="region of interest" description="Disordered" evidence="1">
    <location>
        <begin position="206"/>
        <end position="229"/>
    </location>
</feature>
<feature type="compositionally biased region" description="Basic and acidic residues" evidence="1">
    <location>
        <begin position="216"/>
        <end position="229"/>
    </location>
</feature>
<comment type="caution">
    <text evidence="2">The sequence shown here is derived from an EMBL/GenBank/DDBJ whole genome shotgun (WGS) entry which is preliminary data.</text>
</comment>
<name>A0AAV8W1V5_9CUCU</name>
<evidence type="ECO:0000313" key="2">
    <source>
        <dbReference type="EMBL" id="KAJ8920448.1"/>
    </source>
</evidence>
<evidence type="ECO:0000256" key="1">
    <source>
        <dbReference type="SAM" id="MobiDB-lite"/>
    </source>
</evidence>
<dbReference type="EMBL" id="JANEYG010000014">
    <property type="protein sequence ID" value="KAJ8920448.1"/>
    <property type="molecule type" value="Genomic_DNA"/>
</dbReference>
<sequence length="508" mass="59126">MQISNLEEITLKETIQKKVPTSSKAKPGFYKRDQDPTAFFEQGHRFSTSEDTNSDMYNYYKPKSRRKCDEHVQQIYTTPKAYNDVKSIFACKNQDNYEQNEKPDTPCPCRNCAIIGVLTDSQKKPFATEHFQDANDLLSNRRESKRKKYVNFKEEDHLECEYHLRSLSAKIKRLEERLSIQEERAVPRDYFKRIITKLVTHLSKITSPTTGTYDQPRPKSKEKEPKEHYKPKEKYYVHPLLVEPVTTKLETDFDRFIPSMSELNANQVNSEGIWKWGEEILRPGIDLKNKIVTLVEDTLNNWKKPKAYASKTDRYDKLTSGDFELPQKIPNEEPERDVSSKRCSCPPNRNSASTSPKEKGKNPEGRSQRTGHVQEEVDEGLDVAYVNPRATKWQEESMASFRLDSSDIDSLKYAEEKRINEIYKAEFRDTLSSTKDSDKVKLWHSICTQAKINGHTKDDKVTIQIPERKNIKGNKVVEIEYTLAELEGLLVGSRHSNHNHSRRKRSRH</sequence>
<dbReference type="AlphaFoldDB" id="A0AAV8W1V5"/>
<protein>
    <submittedName>
        <fullName evidence="2">Uncharacterized protein</fullName>
    </submittedName>
</protein>
<accession>A0AAV8W1V5</accession>
<proteinExistence type="predicted"/>
<organism evidence="2 3">
    <name type="scientific">Exocentrus adspersus</name>
    <dbReference type="NCBI Taxonomy" id="1586481"/>
    <lineage>
        <taxon>Eukaryota</taxon>
        <taxon>Metazoa</taxon>
        <taxon>Ecdysozoa</taxon>
        <taxon>Arthropoda</taxon>
        <taxon>Hexapoda</taxon>
        <taxon>Insecta</taxon>
        <taxon>Pterygota</taxon>
        <taxon>Neoptera</taxon>
        <taxon>Endopterygota</taxon>
        <taxon>Coleoptera</taxon>
        <taxon>Polyphaga</taxon>
        <taxon>Cucujiformia</taxon>
        <taxon>Chrysomeloidea</taxon>
        <taxon>Cerambycidae</taxon>
        <taxon>Lamiinae</taxon>
        <taxon>Acanthocinini</taxon>
        <taxon>Exocentrus</taxon>
    </lineage>
</organism>